<evidence type="ECO:0000256" key="2">
    <source>
        <dbReference type="SAM" id="Phobius"/>
    </source>
</evidence>
<keyword evidence="2" id="KW-0812">Transmembrane</keyword>
<dbReference type="Proteomes" id="UP001497392">
    <property type="component" value="Unassembled WGS sequence"/>
</dbReference>
<comment type="caution">
    <text evidence="3">The sequence shown here is derived from an EMBL/GenBank/DDBJ whole genome shotgun (WGS) entry which is preliminary data.</text>
</comment>
<keyword evidence="2" id="KW-0472">Membrane</keyword>
<sequence>MAAESGPQYAMHGQSLRHALKGGQQGGRAAALGDSSGREEQSVGGRDVQSDLASAVPAGAFQIGPEPEPSTSKVSGSSQQGLRASQKMDAESRGVGLLVLWFRELGKSIREPFAVLEELTYPDPRGILRLTFIVLAATAVLTALVWSIDRTFAALLFPPVARRLCQGASLRGL</sequence>
<feature type="region of interest" description="Disordered" evidence="1">
    <location>
        <begin position="1"/>
        <end position="87"/>
    </location>
</feature>
<protein>
    <submittedName>
        <fullName evidence="3">G7086 protein</fullName>
    </submittedName>
</protein>
<name>A0ABP1FZI5_9CHLO</name>
<organism evidence="3 4">
    <name type="scientific">Coccomyxa viridis</name>
    <dbReference type="NCBI Taxonomy" id="1274662"/>
    <lineage>
        <taxon>Eukaryota</taxon>
        <taxon>Viridiplantae</taxon>
        <taxon>Chlorophyta</taxon>
        <taxon>core chlorophytes</taxon>
        <taxon>Trebouxiophyceae</taxon>
        <taxon>Trebouxiophyceae incertae sedis</taxon>
        <taxon>Coccomyxaceae</taxon>
        <taxon>Coccomyxa</taxon>
    </lineage>
</organism>
<accession>A0ABP1FZI5</accession>
<evidence type="ECO:0000313" key="3">
    <source>
        <dbReference type="EMBL" id="CAL5224404.1"/>
    </source>
</evidence>
<feature type="transmembrane region" description="Helical" evidence="2">
    <location>
        <begin position="127"/>
        <end position="148"/>
    </location>
</feature>
<feature type="compositionally biased region" description="Polar residues" evidence="1">
    <location>
        <begin position="69"/>
        <end position="83"/>
    </location>
</feature>
<dbReference type="EMBL" id="CAXHTA020000010">
    <property type="protein sequence ID" value="CAL5224404.1"/>
    <property type="molecule type" value="Genomic_DNA"/>
</dbReference>
<reference evidence="3 4" key="1">
    <citation type="submission" date="2024-06" db="EMBL/GenBank/DDBJ databases">
        <authorList>
            <person name="Kraege A."/>
            <person name="Thomma B."/>
        </authorList>
    </citation>
    <scope>NUCLEOTIDE SEQUENCE [LARGE SCALE GENOMIC DNA]</scope>
</reference>
<keyword evidence="2" id="KW-1133">Transmembrane helix</keyword>
<keyword evidence="4" id="KW-1185">Reference proteome</keyword>
<evidence type="ECO:0000313" key="4">
    <source>
        <dbReference type="Proteomes" id="UP001497392"/>
    </source>
</evidence>
<proteinExistence type="predicted"/>
<evidence type="ECO:0000256" key="1">
    <source>
        <dbReference type="SAM" id="MobiDB-lite"/>
    </source>
</evidence>
<gene>
    <name evidence="3" type="primary">g7086</name>
    <name evidence="3" type="ORF">VP750_LOCUS6063</name>
</gene>